<dbReference type="Proteomes" id="UP000604001">
    <property type="component" value="Unassembled WGS sequence"/>
</dbReference>
<dbReference type="PROSITE" id="PS51257">
    <property type="entry name" value="PROKAR_LIPOPROTEIN"/>
    <property type="match status" value="1"/>
</dbReference>
<sequence>MRAPLALVALVAGLLPLVAGCGQEEPAGGSPDAAPPTTGPIRLVAAEDADLHLYVSNQSFDDPDVRITVEVDGVLVVDDDFAVEGQHTWISFPLALPPGAHRVTATSDSGAELKQSVRVPRGEDRYAVVEHWTEAGEHVLTWFAQREPIGFA</sequence>
<gene>
    <name evidence="2" type="ORF">H7344_13080</name>
</gene>
<proteinExistence type="predicted"/>
<comment type="caution">
    <text evidence="2">The sequence shown here is derived from an EMBL/GenBank/DDBJ whole genome shotgun (WGS) entry which is preliminary data.</text>
</comment>
<evidence type="ECO:0000313" key="2">
    <source>
        <dbReference type="EMBL" id="MBC2961231.1"/>
    </source>
</evidence>
<dbReference type="RefSeq" id="WP_186346456.1">
    <property type="nucleotide sequence ID" value="NZ_BMMR01000001.1"/>
</dbReference>
<name>A0ABR6U9W3_9ACTN</name>
<reference evidence="2 3" key="1">
    <citation type="submission" date="2020-08" db="EMBL/GenBank/DDBJ databases">
        <title>novel species in genus Nocardioides.</title>
        <authorList>
            <person name="Zhang G."/>
        </authorList>
    </citation>
    <scope>NUCLEOTIDE SEQUENCE [LARGE SCALE GENOMIC DNA]</scope>
    <source>
        <strain evidence="2 3">SC8A-24</strain>
    </source>
</reference>
<protein>
    <recommendedName>
        <fullName evidence="4">EfeO-type cupredoxin-like domain-containing protein</fullName>
    </recommendedName>
</protein>
<keyword evidence="3" id="KW-1185">Reference proteome</keyword>
<feature type="chain" id="PRO_5045164162" description="EfeO-type cupredoxin-like domain-containing protein" evidence="1">
    <location>
        <begin position="20"/>
        <end position="152"/>
    </location>
</feature>
<evidence type="ECO:0008006" key="4">
    <source>
        <dbReference type="Google" id="ProtNLM"/>
    </source>
</evidence>
<feature type="signal peptide" evidence="1">
    <location>
        <begin position="1"/>
        <end position="19"/>
    </location>
</feature>
<evidence type="ECO:0000313" key="3">
    <source>
        <dbReference type="Proteomes" id="UP000604001"/>
    </source>
</evidence>
<keyword evidence="1" id="KW-0732">Signal</keyword>
<dbReference type="EMBL" id="JACMYC010000007">
    <property type="protein sequence ID" value="MBC2961231.1"/>
    <property type="molecule type" value="Genomic_DNA"/>
</dbReference>
<organism evidence="2 3">
    <name type="scientific">Nocardioides deserti</name>
    <dbReference type="NCBI Taxonomy" id="1588644"/>
    <lineage>
        <taxon>Bacteria</taxon>
        <taxon>Bacillati</taxon>
        <taxon>Actinomycetota</taxon>
        <taxon>Actinomycetes</taxon>
        <taxon>Propionibacteriales</taxon>
        <taxon>Nocardioidaceae</taxon>
        <taxon>Nocardioides</taxon>
    </lineage>
</organism>
<accession>A0ABR6U9W3</accession>
<evidence type="ECO:0000256" key="1">
    <source>
        <dbReference type="SAM" id="SignalP"/>
    </source>
</evidence>